<proteinExistence type="predicted"/>
<gene>
    <name evidence="1" type="ORF">PICST_32941</name>
</gene>
<sequence length="100" mass="11674">MTYWDDYGILSAVAKDLWYWLPWNIEVLIDRLLQYLEKIGSDAHACFIVPNQGMVQMPSFWFDLRVIEIKRGYPEFQFRTCSSPLAPESKSCLALQFGGF</sequence>
<evidence type="ECO:0000313" key="2">
    <source>
        <dbReference type="Proteomes" id="UP000002258"/>
    </source>
</evidence>
<protein>
    <submittedName>
        <fullName evidence="1">Uncharacterized protein</fullName>
    </submittedName>
</protein>
<name>A3LXU3_PICST</name>
<dbReference type="Proteomes" id="UP000002258">
    <property type="component" value="Chromosome 6"/>
</dbReference>
<accession>A3LXU3</accession>
<keyword evidence="2" id="KW-1185">Reference proteome</keyword>
<reference evidence="1 2" key="1">
    <citation type="journal article" date="2007" name="Nat. Biotechnol.">
        <title>Genome sequence of the lignocellulose-bioconverting and xylose-fermenting yeast Pichia stipitis.</title>
        <authorList>
            <person name="Jeffries T.W."/>
            <person name="Grigoriev I.V."/>
            <person name="Grimwood J."/>
            <person name="Laplaza J.M."/>
            <person name="Aerts A."/>
            <person name="Salamov A."/>
            <person name="Schmutz J."/>
            <person name="Lindquist E."/>
            <person name="Dehal P."/>
            <person name="Shapiro H."/>
            <person name="Jin Y.S."/>
            <person name="Passoth V."/>
            <person name="Richardson P.M."/>
        </authorList>
    </citation>
    <scope>NUCLEOTIDE SEQUENCE [LARGE SCALE GENOMIC DNA]</scope>
    <source>
        <strain evidence="2">ATCC 58785 / CBS 6054 / NBRC 10063 / NRRL Y-11545</strain>
    </source>
</reference>
<evidence type="ECO:0000313" key="1">
    <source>
        <dbReference type="EMBL" id="ABN67861.2"/>
    </source>
</evidence>
<dbReference type="HOGENOM" id="CLU_2307084_0_0_1"/>
<dbReference type="InParanoid" id="A3LXU3"/>
<dbReference type="RefSeq" id="XP_001385890.2">
    <property type="nucleotide sequence ID" value="XM_001385853.1"/>
</dbReference>
<dbReference type="GeneID" id="4839832"/>
<dbReference type="KEGG" id="pic:PICST_32941"/>
<organism evidence="1 2">
    <name type="scientific">Scheffersomyces stipitis (strain ATCC 58785 / CBS 6054 / NBRC 10063 / NRRL Y-11545)</name>
    <name type="common">Yeast</name>
    <name type="synonym">Pichia stipitis</name>
    <dbReference type="NCBI Taxonomy" id="322104"/>
    <lineage>
        <taxon>Eukaryota</taxon>
        <taxon>Fungi</taxon>
        <taxon>Dikarya</taxon>
        <taxon>Ascomycota</taxon>
        <taxon>Saccharomycotina</taxon>
        <taxon>Pichiomycetes</taxon>
        <taxon>Debaryomycetaceae</taxon>
        <taxon>Scheffersomyces</taxon>
    </lineage>
</organism>
<dbReference type="EMBL" id="CP000500">
    <property type="protein sequence ID" value="ABN67861.2"/>
    <property type="molecule type" value="Genomic_DNA"/>
</dbReference>
<dbReference type="AlphaFoldDB" id="A3LXU3"/>